<dbReference type="EMBL" id="JARJCW010000001">
    <property type="protein sequence ID" value="KAJ7229975.1"/>
    <property type="molecule type" value="Genomic_DNA"/>
</dbReference>
<feature type="region of interest" description="Disordered" evidence="1">
    <location>
        <begin position="59"/>
        <end position="89"/>
    </location>
</feature>
<proteinExistence type="predicted"/>
<evidence type="ECO:0000256" key="1">
    <source>
        <dbReference type="SAM" id="MobiDB-lite"/>
    </source>
</evidence>
<sequence length="177" mass="17617">MYMLNPGRGDENMKKYTPDVFFLSVNSGGGGLRAAITNHGDGNGGRWEGEWELPQHGNERTRAAGRGPHAVGRQRARAAGGDPQQRGGLAASAGLATGVAAGAAGSQGSGYVVGSRGSGFRVGCSGQAGRQGSGAGAAAGRPQAGGGRRAAGGGRQARRRAGVGAGRGRRGGPWARK</sequence>
<name>A0AAD6YV74_9AGAR</name>
<feature type="compositionally biased region" description="Low complexity" evidence="1">
    <location>
        <begin position="70"/>
        <end position="89"/>
    </location>
</feature>
<keyword evidence="3" id="KW-1185">Reference proteome</keyword>
<protein>
    <submittedName>
        <fullName evidence="2">Uncharacterized protein</fullName>
    </submittedName>
</protein>
<feature type="compositionally biased region" description="Gly residues" evidence="1">
    <location>
        <begin position="129"/>
        <end position="155"/>
    </location>
</feature>
<organism evidence="2 3">
    <name type="scientific">Mycena pura</name>
    <dbReference type="NCBI Taxonomy" id="153505"/>
    <lineage>
        <taxon>Eukaryota</taxon>
        <taxon>Fungi</taxon>
        <taxon>Dikarya</taxon>
        <taxon>Basidiomycota</taxon>
        <taxon>Agaricomycotina</taxon>
        <taxon>Agaricomycetes</taxon>
        <taxon>Agaricomycetidae</taxon>
        <taxon>Agaricales</taxon>
        <taxon>Marasmiineae</taxon>
        <taxon>Mycenaceae</taxon>
        <taxon>Mycena</taxon>
    </lineage>
</organism>
<gene>
    <name evidence="2" type="ORF">GGX14DRAFT_383938</name>
</gene>
<reference evidence="2" key="1">
    <citation type="submission" date="2023-03" db="EMBL/GenBank/DDBJ databases">
        <title>Massive genome expansion in bonnet fungi (Mycena s.s.) driven by repeated elements and novel gene families across ecological guilds.</title>
        <authorList>
            <consortium name="Lawrence Berkeley National Laboratory"/>
            <person name="Harder C.B."/>
            <person name="Miyauchi S."/>
            <person name="Viragh M."/>
            <person name="Kuo A."/>
            <person name="Thoen E."/>
            <person name="Andreopoulos B."/>
            <person name="Lu D."/>
            <person name="Skrede I."/>
            <person name="Drula E."/>
            <person name="Henrissat B."/>
            <person name="Morin E."/>
            <person name="Kohler A."/>
            <person name="Barry K."/>
            <person name="LaButti K."/>
            <person name="Morin E."/>
            <person name="Salamov A."/>
            <person name="Lipzen A."/>
            <person name="Mereny Z."/>
            <person name="Hegedus B."/>
            <person name="Baldrian P."/>
            <person name="Stursova M."/>
            <person name="Weitz H."/>
            <person name="Taylor A."/>
            <person name="Grigoriev I.V."/>
            <person name="Nagy L.G."/>
            <person name="Martin F."/>
            <person name="Kauserud H."/>
        </authorList>
    </citation>
    <scope>NUCLEOTIDE SEQUENCE</scope>
    <source>
        <strain evidence="2">9144</strain>
    </source>
</reference>
<feature type="compositionally biased region" description="Basic residues" evidence="1">
    <location>
        <begin position="156"/>
        <end position="177"/>
    </location>
</feature>
<feature type="region of interest" description="Disordered" evidence="1">
    <location>
        <begin position="124"/>
        <end position="177"/>
    </location>
</feature>
<accession>A0AAD6YV74</accession>
<dbReference type="AlphaFoldDB" id="A0AAD6YV74"/>
<dbReference type="Proteomes" id="UP001219525">
    <property type="component" value="Unassembled WGS sequence"/>
</dbReference>
<comment type="caution">
    <text evidence="2">The sequence shown here is derived from an EMBL/GenBank/DDBJ whole genome shotgun (WGS) entry which is preliminary data.</text>
</comment>
<evidence type="ECO:0000313" key="2">
    <source>
        <dbReference type="EMBL" id="KAJ7229975.1"/>
    </source>
</evidence>
<evidence type="ECO:0000313" key="3">
    <source>
        <dbReference type="Proteomes" id="UP001219525"/>
    </source>
</evidence>